<keyword evidence="1" id="KW-0812">Transmembrane</keyword>
<gene>
    <name evidence="2" type="ORF">OM960_13225</name>
</gene>
<sequence>MDRRPGGHVIRARKYAKWTLLAFGGLATLSLALMLAGFDTPGMAWYRYN</sequence>
<comment type="caution">
    <text evidence="2">The sequence shown here is derived from an EMBL/GenBank/DDBJ whole genome shotgun (WGS) entry which is preliminary data.</text>
</comment>
<keyword evidence="3" id="KW-1185">Reference proteome</keyword>
<name>A0ABT3J4D5_9RHOB</name>
<protein>
    <submittedName>
        <fullName evidence="2">Uncharacterized protein</fullName>
    </submittedName>
</protein>
<reference evidence="2 3" key="1">
    <citation type="submission" date="2022-10" db="EMBL/GenBank/DDBJ databases">
        <title>Defluviimonas sp. CAU 1641 isolated from mud.</title>
        <authorList>
            <person name="Kim W."/>
        </authorList>
    </citation>
    <scope>NUCLEOTIDE SEQUENCE [LARGE SCALE GENOMIC DNA]</scope>
    <source>
        <strain evidence="2 3">CAU 1641</strain>
    </source>
</reference>
<keyword evidence="1" id="KW-1133">Transmembrane helix</keyword>
<proteinExistence type="predicted"/>
<organism evidence="2 3">
    <name type="scientific">Defluviimonas salinarum</name>
    <dbReference type="NCBI Taxonomy" id="2992147"/>
    <lineage>
        <taxon>Bacteria</taxon>
        <taxon>Pseudomonadati</taxon>
        <taxon>Pseudomonadota</taxon>
        <taxon>Alphaproteobacteria</taxon>
        <taxon>Rhodobacterales</taxon>
        <taxon>Paracoccaceae</taxon>
        <taxon>Albidovulum</taxon>
    </lineage>
</organism>
<accession>A0ABT3J4D5</accession>
<keyword evidence="1" id="KW-0472">Membrane</keyword>
<dbReference type="Proteomes" id="UP001207582">
    <property type="component" value="Unassembled WGS sequence"/>
</dbReference>
<dbReference type="EMBL" id="JAPDOG010000011">
    <property type="protein sequence ID" value="MCW3782547.1"/>
    <property type="molecule type" value="Genomic_DNA"/>
</dbReference>
<feature type="transmembrane region" description="Helical" evidence="1">
    <location>
        <begin position="20"/>
        <end position="38"/>
    </location>
</feature>
<evidence type="ECO:0000313" key="2">
    <source>
        <dbReference type="EMBL" id="MCW3782547.1"/>
    </source>
</evidence>
<evidence type="ECO:0000313" key="3">
    <source>
        <dbReference type="Proteomes" id="UP001207582"/>
    </source>
</evidence>
<evidence type="ECO:0000256" key="1">
    <source>
        <dbReference type="SAM" id="Phobius"/>
    </source>
</evidence>